<proteinExistence type="predicted"/>
<feature type="transmembrane region" description="Helical" evidence="4">
    <location>
        <begin position="348"/>
        <end position="368"/>
    </location>
</feature>
<dbReference type="Pfam" id="PF17874">
    <property type="entry name" value="TPR_MalT"/>
    <property type="match status" value="1"/>
</dbReference>
<dbReference type="SMART" id="SM00387">
    <property type="entry name" value="HATPase_c"/>
    <property type="match status" value="1"/>
</dbReference>
<dbReference type="Pfam" id="PF02518">
    <property type="entry name" value="HATPase_c"/>
    <property type="match status" value="1"/>
</dbReference>
<keyword evidence="7" id="KW-1185">Reference proteome</keyword>
<dbReference type="CDD" id="cd16917">
    <property type="entry name" value="HATPase_UhpB-NarQ-NarX-like"/>
    <property type="match status" value="1"/>
</dbReference>
<evidence type="ECO:0000256" key="1">
    <source>
        <dbReference type="ARBA" id="ARBA00022679"/>
    </source>
</evidence>
<keyword evidence="2" id="KW-0418">Kinase</keyword>
<reference evidence="6 7" key="1">
    <citation type="submission" date="2017-07" db="EMBL/GenBank/DDBJ databases">
        <title>Flavobacterium cyanobacteriorum sp. nov., isolated from cyanobacterial aggregates in a eutrophic lake.</title>
        <authorList>
            <person name="Cai H."/>
        </authorList>
    </citation>
    <scope>NUCLEOTIDE SEQUENCE [LARGE SCALE GENOMIC DNA]</scope>
    <source>
        <strain evidence="6 7">TH167</strain>
    </source>
</reference>
<dbReference type="GO" id="GO:0016020">
    <property type="term" value="C:membrane"/>
    <property type="evidence" value="ECO:0007669"/>
    <property type="project" value="InterPro"/>
</dbReference>
<dbReference type="InterPro" id="IPR036890">
    <property type="entry name" value="HATPase_C_sf"/>
</dbReference>
<dbReference type="InterPro" id="IPR011990">
    <property type="entry name" value="TPR-like_helical_dom_sf"/>
</dbReference>
<dbReference type="PANTHER" id="PTHR24421:SF58">
    <property type="entry name" value="SIGNAL TRANSDUCTION HISTIDINE-PROTEIN KINASE_PHOSPHATASE UHPB"/>
    <property type="match status" value="1"/>
</dbReference>
<keyword evidence="4" id="KW-1133">Transmembrane helix</keyword>
<dbReference type="PROSITE" id="PS50109">
    <property type="entry name" value="HIS_KIN"/>
    <property type="match status" value="1"/>
</dbReference>
<dbReference type="EMBL" id="NOXX01000199">
    <property type="protein sequence ID" value="OYQ43736.1"/>
    <property type="molecule type" value="Genomic_DNA"/>
</dbReference>
<dbReference type="AlphaFoldDB" id="A0A255ZQJ9"/>
<organism evidence="6 7">
    <name type="scientific">Flavobacterium aurantiibacter</name>
    <dbReference type="NCBI Taxonomy" id="2023067"/>
    <lineage>
        <taxon>Bacteria</taxon>
        <taxon>Pseudomonadati</taxon>
        <taxon>Bacteroidota</taxon>
        <taxon>Flavobacteriia</taxon>
        <taxon>Flavobacteriales</taxon>
        <taxon>Flavobacteriaceae</taxon>
        <taxon>Flavobacterium</taxon>
    </lineage>
</organism>
<accession>A0A255ZQJ9</accession>
<dbReference type="SMART" id="SM00028">
    <property type="entry name" value="TPR"/>
    <property type="match status" value="4"/>
</dbReference>
<evidence type="ECO:0000313" key="6">
    <source>
        <dbReference type="EMBL" id="OYQ43736.1"/>
    </source>
</evidence>
<dbReference type="SUPFAM" id="SSF55874">
    <property type="entry name" value="ATPase domain of HSP90 chaperone/DNA topoisomerase II/histidine kinase"/>
    <property type="match status" value="1"/>
</dbReference>
<comment type="caution">
    <text evidence="6">The sequence shown here is derived from an EMBL/GenBank/DDBJ whole genome shotgun (WGS) entry which is preliminary data.</text>
</comment>
<evidence type="ECO:0000256" key="2">
    <source>
        <dbReference type="ARBA" id="ARBA00022777"/>
    </source>
</evidence>
<dbReference type="Gene3D" id="1.25.40.10">
    <property type="entry name" value="Tetratricopeptide repeat domain"/>
    <property type="match status" value="2"/>
</dbReference>
<keyword evidence="4" id="KW-0812">Transmembrane</keyword>
<dbReference type="InterPro" id="IPR050482">
    <property type="entry name" value="Sensor_HK_TwoCompSys"/>
</dbReference>
<dbReference type="RefSeq" id="WP_094486470.1">
    <property type="nucleotide sequence ID" value="NZ_NOXX01000199.1"/>
</dbReference>
<keyword evidence="1" id="KW-0808">Transferase</keyword>
<evidence type="ECO:0000313" key="7">
    <source>
        <dbReference type="Proteomes" id="UP000216035"/>
    </source>
</evidence>
<dbReference type="OrthoDB" id="9778366at2"/>
<evidence type="ECO:0000256" key="4">
    <source>
        <dbReference type="SAM" id="Phobius"/>
    </source>
</evidence>
<feature type="domain" description="Histidine kinase" evidence="5">
    <location>
        <begin position="513"/>
        <end position="600"/>
    </location>
</feature>
<gene>
    <name evidence="6" type="ORF">CHX27_09150</name>
</gene>
<dbReference type="Gene3D" id="3.30.565.10">
    <property type="entry name" value="Histidine kinase-like ATPase, C-terminal domain"/>
    <property type="match status" value="1"/>
</dbReference>
<dbReference type="SUPFAM" id="SSF48452">
    <property type="entry name" value="TPR-like"/>
    <property type="match status" value="2"/>
</dbReference>
<dbReference type="GO" id="GO:0046983">
    <property type="term" value="F:protein dimerization activity"/>
    <property type="evidence" value="ECO:0007669"/>
    <property type="project" value="InterPro"/>
</dbReference>
<dbReference type="Gene3D" id="1.20.5.1930">
    <property type="match status" value="1"/>
</dbReference>
<evidence type="ECO:0000259" key="5">
    <source>
        <dbReference type="PROSITE" id="PS50109"/>
    </source>
</evidence>
<keyword evidence="4" id="KW-0472">Membrane</keyword>
<dbReference type="PANTHER" id="PTHR24421">
    <property type="entry name" value="NITRATE/NITRITE SENSOR PROTEIN NARX-RELATED"/>
    <property type="match status" value="1"/>
</dbReference>
<dbReference type="InterPro" id="IPR011712">
    <property type="entry name" value="Sig_transdc_His_kin_sub3_dim/P"/>
</dbReference>
<dbReference type="Pfam" id="PF07730">
    <property type="entry name" value="HisKA_3"/>
    <property type="match status" value="1"/>
</dbReference>
<name>A0A255ZQJ9_9FLAO</name>
<evidence type="ECO:0000256" key="3">
    <source>
        <dbReference type="ARBA" id="ARBA00023012"/>
    </source>
</evidence>
<keyword evidence="3" id="KW-0902">Two-component regulatory system</keyword>
<protein>
    <recommendedName>
        <fullName evidence="5">Histidine kinase domain-containing protein</fullName>
    </recommendedName>
</protein>
<dbReference type="InterPro" id="IPR005467">
    <property type="entry name" value="His_kinase_dom"/>
</dbReference>
<dbReference type="GO" id="GO:0000155">
    <property type="term" value="F:phosphorelay sensor kinase activity"/>
    <property type="evidence" value="ECO:0007669"/>
    <property type="project" value="InterPro"/>
</dbReference>
<dbReference type="Proteomes" id="UP000216035">
    <property type="component" value="Unassembled WGS sequence"/>
</dbReference>
<dbReference type="InterPro" id="IPR019734">
    <property type="entry name" value="TPR_rpt"/>
</dbReference>
<sequence>MLKSNGAGADSNAKALDLLKKGLNAKSTAVDSFKYAVSFGIHKSTKGAYSEALQQLESAKENLKRIDNDTLQTDWLMWTAICHKSRGDYSLAFRYVFQALKKYEKMGFSQGIARVYGTLGQIYLQKEDLLSAEKYLLKAKAVLKDKKPLERYLFTTHHLANFYGMQGKIDKALALDREGLQLAEDIPHLKVTFLDNKANCMLYTGKLDSAAHYFRECLKVDFQVGNQKQIADSYSNLAVVALYKKELSQAKKYIDSSMNLLQSASNKFNVAKSLQILIEIHKAEGDFKKALEVTEVYDKSYREMINERKEDALAAYHILYETGKKEDALSKQRLQLAESKAASNRKTAVIVILLLVAALMAIIGFLFYKQQRLKVLQKEKEFQLKEALAVVETQNKLQEQRLEISRDLHDNIGAQLTFIISSVDTTRSSFEINDTSLDTKLQDISAFTKSTILELRDTIWAMNSNVIKFEDLRVRLLNFIEKAQSNVSDVSFGFEVDNELKALTLSSVVGMNVYRTIQEAVNNAIKHAKASEVNVLVNSDDAAIKVIVSDNGIGFNQEVQNFGSGLYNMEKRIEEIGGSFQIISQSENGTRVQFRLYKNLLNT</sequence>
<dbReference type="InterPro" id="IPR041617">
    <property type="entry name" value="TPR_MalT"/>
</dbReference>
<dbReference type="InterPro" id="IPR003594">
    <property type="entry name" value="HATPase_dom"/>
</dbReference>